<reference evidence="2" key="1">
    <citation type="submission" date="2022-03" db="EMBL/GenBank/DDBJ databases">
        <title>De novo assembled genomes of Belliella spp. (Cyclobacteriaceae) strains.</title>
        <authorList>
            <person name="Szabo A."/>
            <person name="Korponai K."/>
            <person name="Felfoldi T."/>
        </authorList>
    </citation>
    <scope>NUCLEOTIDE SEQUENCE</scope>
    <source>
        <strain evidence="2">DSM 111904</strain>
    </source>
</reference>
<evidence type="ECO:0000256" key="1">
    <source>
        <dbReference type="SAM" id="SignalP"/>
    </source>
</evidence>
<dbReference type="RefSeq" id="WP_241347908.1">
    <property type="nucleotide sequence ID" value="NZ_JAKZGP010000019.1"/>
</dbReference>
<dbReference type="GO" id="GO:0016853">
    <property type="term" value="F:isomerase activity"/>
    <property type="evidence" value="ECO:0007669"/>
    <property type="project" value="UniProtKB-KW"/>
</dbReference>
<comment type="caution">
    <text evidence="2">The sequence shown here is derived from an EMBL/GenBank/DDBJ whole genome shotgun (WGS) entry which is preliminary data.</text>
</comment>
<dbReference type="EMBL" id="JAKZGP010000019">
    <property type="protein sequence ID" value="MCH7409567.1"/>
    <property type="molecule type" value="Genomic_DNA"/>
</dbReference>
<keyword evidence="2" id="KW-0413">Isomerase</keyword>
<keyword evidence="3" id="KW-1185">Reference proteome</keyword>
<gene>
    <name evidence="2" type="ORF">MM239_09180</name>
</gene>
<proteinExistence type="predicted"/>
<evidence type="ECO:0000313" key="3">
    <source>
        <dbReference type="Proteomes" id="UP001165489"/>
    </source>
</evidence>
<organism evidence="2 3">
    <name type="scientific">Belliella filtrata</name>
    <dbReference type="NCBI Taxonomy" id="2923435"/>
    <lineage>
        <taxon>Bacteria</taxon>
        <taxon>Pseudomonadati</taxon>
        <taxon>Bacteroidota</taxon>
        <taxon>Cytophagia</taxon>
        <taxon>Cytophagales</taxon>
        <taxon>Cyclobacteriaceae</taxon>
        <taxon>Belliella</taxon>
    </lineage>
</organism>
<name>A0ABS9UZG6_9BACT</name>
<feature type="chain" id="PRO_5046155473" evidence="1">
    <location>
        <begin position="20"/>
        <end position="291"/>
    </location>
</feature>
<feature type="signal peptide" evidence="1">
    <location>
        <begin position="1"/>
        <end position="19"/>
    </location>
</feature>
<evidence type="ECO:0000313" key="2">
    <source>
        <dbReference type="EMBL" id="MCH7409567.1"/>
    </source>
</evidence>
<accession>A0ABS9UZG6</accession>
<sequence length="291" mass="34275">MLQKINILTLLIISLSLSACDFFKFKSDTEEDTGDQIVALVGNQKLKRSELRFLTFQGNNEQDSASIAKQYIQSWVKKQLMIKEAGKSMAFDEAELNRKLLDYRYALMVYEFEKSFVESNSVGEIKAEEINAYYDAHKENFNLKEIIVRTNYFKLEKSSSQNRNLERLLNSKGENTSDLRQIALNHASNYYIEDSTWVRFDEIIVGTPLSENNNKVQLLRNNKLIKVEDDTYTYYFKILEYKLQDQIPPVEFVRDEISAILRNKKRLELVEKLQKDIYNRAEENNEFKIYE</sequence>
<dbReference type="PROSITE" id="PS51257">
    <property type="entry name" value="PROKAR_LIPOPROTEIN"/>
    <property type="match status" value="1"/>
</dbReference>
<dbReference type="Proteomes" id="UP001165489">
    <property type="component" value="Unassembled WGS sequence"/>
</dbReference>
<protein>
    <submittedName>
        <fullName evidence="2">Peptidyl-prolyl cis-trans isomerase</fullName>
    </submittedName>
</protein>
<keyword evidence="1" id="KW-0732">Signal</keyword>